<dbReference type="InterPro" id="IPR036156">
    <property type="entry name" value="Beta-gal/glucu_dom_sf"/>
</dbReference>
<organism evidence="7 8">
    <name type="scientific">Vermiconidia calcicola</name>
    <dbReference type="NCBI Taxonomy" id="1690605"/>
    <lineage>
        <taxon>Eukaryota</taxon>
        <taxon>Fungi</taxon>
        <taxon>Dikarya</taxon>
        <taxon>Ascomycota</taxon>
        <taxon>Pezizomycotina</taxon>
        <taxon>Dothideomycetes</taxon>
        <taxon>Dothideomycetidae</taxon>
        <taxon>Mycosphaerellales</taxon>
        <taxon>Extremaceae</taxon>
        <taxon>Vermiconidia</taxon>
    </lineage>
</organism>
<dbReference type="Pfam" id="PF02837">
    <property type="entry name" value="Glyco_hydro_2_N"/>
    <property type="match status" value="1"/>
</dbReference>
<dbReference type="InterPro" id="IPR032312">
    <property type="entry name" value="LacZ_4"/>
</dbReference>
<evidence type="ECO:0000256" key="4">
    <source>
        <dbReference type="ARBA" id="ARBA00032230"/>
    </source>
</evidence>
<dbReference type="Gene3D" id="2.60.120.260">
    <property type="entry name" value="Galactose-binding domain-like"/>
    <property type="match status" value="1"/>
</dbReference>
<dbReference type="InterPro" id="IPR017853">
    <property type="entry name" value="GH"/>
</dbReference>
<name>A0AAV9Q9K0_9PEZI</name>
<feature type="domain" description="Beta galactosidase small chain/" evidence="6">
    <location>
        <begin position="763"/>
        <end position="1047"/>
    </location>
</feature>
<dbReference type="Pfam" id="PF02836">
    <property type="entry name" value="Glyco_hydro_2_C"/>
    <property type="match status" value="1"/>
</dbReference>
<dbReference type="SUPFAM" id="SSF49303">
    <property type="entry name" value="beta-Galactosidase/glucuronidase domain"/>
    <property type="match status" value="2"/>
</dbReference>
<dbReference type="InterPro" id="IPR006102">
    <property type="entry name" value="Ig-like_GH2"/>
</dbReference>
<dbReference type="GO" id="GO:0004565">
    <property type="term" value="F:beta-galactosidase activity"/>
    <property type="evidence" value="ECO:0007669"/>
    <property type="project" value="InterPro"/>
</dbReference>
<dbReference type="Gene3D" id="2.70.98.10">
    <property type="match status" value="1"/>
</dbReference>
<dbReference type="PRINTS" id="PR00132">
    <property type="entry name" value="GLHYDRLASE2"/>
</dbReference>
<dbReference type="AlphaFoldDB" id="A0AAV9Q9K0"/>
<reference evidence="7 8" key="1">
    <citation type="submission" date="2023-06" db="EMBL/GenBank/DDBJ databases">
        <title>Black Yeasts Isolated from many extreme environments.</title>
        <authorList>
            <person name="Coleine C."/>
            <person name="Stajich J.E."/>
            <person name="Selbmann L."/>
        </authorList>
    </citation>
    <scope>NUCLEOTIDE SEQUENCE [LARGE SCALE GENOMIC DNA]</scope>
    <source>
        <strain evidence="7 8">CCFEE 5887</strain>
    </source>
</reference>
<dbReference type="PANTHER" id="PTHR46323:SF1">
    <property type="entry name" value="LACTASE"/>
    <property type="match status" value="1"/>
</dbReference>
<dbReference type="Pfam" id="PF02929">
    <property type="entry name" value="Bgal_small_N"/>
    <property type="match status" value="1"/>
</dbReference>
<dbReference type="Pfam" id="PF00703">
    <property type="entry name" value="Glyco_hydro_2"/>
    <property type="match status" value="1"/>
</dbReference>
<dbReference type="Pfam" id="PF16353">
    <property type="entry name" value="LacZ_4"/>
    <property type="match status" value="1"/>
</dbReference>
<dbReference type="InterPro" id="IPR014718">
    <property type="entry name" value="GH-type_carb-bd"/>
</dbReference>
<dbReference type="InterPro" id="IPR013783">
    <property type="entry name" value="Ig-like_fold"/>
</dbReference>
<comment type="caution">
    <text evidence="7">The sequence shown here is derived from an EMBL/GenBank/DDBJ whole genome shotgun (WGS) entry which is preliminary data.</text>
</comment>
<keyword evidence="8" id="KW-1185">Reference proteome</keyword>
<dbReference type="Gene3D" id="2.60.40.10">
    <property type="entry name" value="Immunoglobulins"/>
    <property type="match status" value="2"/>
</dbReference>
<dbReference type="SMART" id="SM01038">
    <property type="entry name" value="Bgal_small_N"/>
    <property type="match status" value="1"/>
</dbReference>
<accession>A0AAV9Q9K0</accession>
<dbReference type="PANTHER" id="PTHR46323">
    <property type="entry name" value="BETA-GALACTOSIDASE"/>
    <property type="match status" value="1"/>
</dbReference>
<evidence type="ECO:0000256" key="5">
    <source>
        <dbReference type="RuleBase" id="RU361154"/>
    </source>
</evidence>
<dbReference type="EMBL" id="JAXLQG010000006">
    <property type="protein sequence ID" value="KAK5538809.1"/>
    <property type="molecule type" value="Genomic_DNA"/>
</dbReference>
<dbReference type="SUPFAM" id="SSF51445">
    <property type="entry name" value="(Trans)glycosidases"/>
    <property type="match status" value="1"/>
</dbReference>
<dbReference type="InterPro" id="IPR011013">
    <property type="entry name" value="Gal_mutarotase_sf_dom"/>
</dbReference>
<evidence type="ECO:0000313" key="8">
    <source>
        <dbReference type="Proteomes" id="UP001345827"/>
    </source>
</evidence>
<dbReference type="InterPro" id="IPR006103">
    <property type="entry name" value="Glyco_hydro_2_cat"/>
</dbReference>
<dbReference type="InterPro" id="IPR023230">
    <property type="entry name" value="Glyco_hydro_2_CS"/>
</dbReference>
<evidence type="ECO:0000256" key="3">
    <source>
        <dbReference type="ARBA" id="ARBA00023295"/>
    </source>
</evidence>
<sequence>MTLIAHTGAGPGMSAAGAQPDFANEKVFQRNKLPARSYHIPETAISLNGTWLFHYAASPSLAPAWDDITGQDDFRWQSVRVPGHWQLQGYGRPQYTNIVFPFPVCPPYVPTDNPTGSYTRKFPIPQSWNSESQFRLRFEGVDSAFHLFMNGEEVGYSQGSRNPAEFDVTSLVNRTEENELLVRVYQWSDGSYIEDQDQWWLSGIYRDVYLLAFPQKARIDDFFVQTDFDELYRDANLSVSLDLTLREDCEVEITLQTPEKSSNLVADRIALASHESHLKKEYSVMAPLKWTAETPVLYPVELKLFVSQKCIQQIHHRIGFRKVEIKKGLLTVNGVPLLLSGVNRHEHHPKFGRAVPVDFLRQDLLLMKRHNINALRCSHYPSQPALYGLCDELGLWVLDEADLECHGFSEAAARSREIREKMGRGQRDPAAFTSDNRDWEAAYLDRMAQLVQRDKNFTCVIIWSLGNESFYGRNHKSMYEYAKNVDTSRPIHYEGDSKAITADMFSYMYPSVSKLISLAKEEGVAPNGSYEKPIILCEYGHAMGNGPGLLEDYQAAFRDHERLQGGFIWEWANHGLLKTSTEAGGKHIYAYGGDFGDIPNDGTFVLDGLCYSNHTPTPGLVELKKVIAPIRAWVDAESNMITIENRYNFQDLDGCAAHFKVEGFHDNPELLLSGDLQIPDLKPGATGTIPLPQRVLTYQSYSTTECWLTVSFTLKNSCGWADAGHEIAWFQHQLNSQTLSVSRTLQQANTAELIITTNRQYLTISGADFTLTFDKIHGLIHSWLSGGAPLLHTPKSPQSLVHIGFWRPPTDNDLAWQTEEWKHWGLNTLTTQLRSFKVEHASSGDIHVTTVTYVSPPILAWGFHVRTTYRVCSSGAVIMKALINPEGSAPKNLPRVGWDLQLPKTVDHAVWFGLGPGESYYDKKSAQQVGIYRASIDELHTPYEVPQENGNRMSLRWMKMLDERGMGFKATLTGSRRTPDKFHFAVSKYSTTEIERARHGPELVEGDAIYLRLDGEVSGLGTGACGPGIKDEDLVECEEMEFELVLEPVSA</sequence>
<proteinExistence type="inferred from homology"/>
<dbReference type="GO" id="GO:0030246">
    <property type="term" value="F:carbohydrate binding"/>
    <property type="evidence" value="ECO:0007669"/>
    <property type="project" value="InterPro"/>
</dbReference>
<dbReference type="InterPro" id="IPR004199">
    <property type="entry name" value="B-gal_small/dom_5"/>
</dbReference>
<dbReference type="Gene3D" id="3.20.20.80">
    <property type="entry name" value="Glycosidases"/>
    <property type="match status" value="1"/>
</dbReference>
<dbReference type="InterPro" id="IPR008979">
    <property type="entry name" value="Galactose-bd-like_sf"/>
</dbReference>
<dbReference type="GO" id="GO:0009341">
    <property type="term" value="C:beta-galactosidase complex"/>
    <property type="evidence" value="ECO:0007669"/>
    <property type="project" value="InterPro"/>
</dbReference>
<dbReference type="FunFam" id="3.20.20.80:FF:000018">
    <property type="entry name" value="Beta-galactosidase"/>
    <property type="match status" value="1"/>
</dbReference>
<dbReference type="InterPro" id="IPR050347">
    <property type="entry name" value="Bact_Beta-galactosidase"/>
</dbReference>
<evidence type="ECO:0000313" key="7">
    <source>
        <dbReference type="EMBL" id="KAK5538809.1"/>
    </source>
</evidence>
<dbReference type="GO" id="GO:0005990">
    <property type="term" value="P:lactose catabolic process"/>
    <property type="evidence" value="ECO:0007669"/>
    <property type="project" value="TreeGrafter"/>
</dbReference>
<comment type="similarity">
    <text evidence="1 5">Belongs to the glycosyl hydrolase 2 family.</text>
</comment>
<keyword evidence="3 5" id="KW-0326">Glycosidase</keyword>
<evidence type="ECO:0000259" key="6">
    <source>
        <dbReference type="SMART" id="SM01038"/>
    </source>
</evidence>
<dbReference type="PROSITE" id="PS00719">
    <property type="entry name" value="GLYCOSYL_HYDROL_F2_1"/>
    <property type="match status" value="1"/>
</dbReference>
<dbReference type="SUPFAM" id="SSF74650">
    <property type="entry name" value="Galactose mutarotase-like"/>
    <property type="match status" value="1"/>
</dbReference>
<dbReference type="Proteomes" id="UP001345827">
    <property type="component" value="Unassembled WGS sequence"/>
</dbReference>
<dbReference type="SUPFAM" id="SSF49785">
    <property type="entry name" value="Galactose-binding domain-like"/>
    <property type="match status" value="1"/>
</dbReference>
<dbReference type="InterPro" id="IPR006104">
    <property type="entry name" value="Glyco_hydro_2_N"/>
</dbReference>
<dbReference type="InterPro" id="IPR006101">
    <property type="entry name" value="Glyco_hydro_2"/>
</dbReference>
<gene>
    <name evidence="7" type="primary">LAC4</name>
    <name evidence="7" type="ORF">LTR25_004353</name>
</gene>
<evidence type="ECO:0000256" key="1">
    <source>
        <dbReference type="ARBA" id="ARBA00007401"/>
    </source>
</evidence>
<protein>
    <recommendedName>
        <fullName evidence="4">Lactase</fullName>
    </recommendedName>
</protein>
<evidence type="ECO:0000256" key="2">
    <source>
        <dbReference type="ARBA" id="ARBA00022801"/>
    </source>
</evidence>
<keyword evidence="2 5" id="KW-0378">Hydrolase</keyword>